<evidence type="ECO:0000313" key="2">
    <source>
        <dbReference type="EMBL" id="KAK8476289.1"/>
    </source>
</evidence>
<dbReference type="InterPro" id="IPR044730">
    <property type="entry name" value="RNase_H-like_dom_plant"/>
</dbReference>
<accession>A0ABR1Z976</accession>
<comment type="caution">
    <text evidence="2">The sequence shown here is derived from an EMBL/GenBank/DDBJ whole genome shotgun (WGS) entry which is preliminary data.</text>
</comment>
<dbReference type="Pfam" id="PF13456">
    <property type="entry name" value="RVT_3"/>
    <property type="match status" value="1"/>
</dbReference>
<evidence type="ECO:0000259" key="1">
    <source>
        <dbReference type="Pfam" id="PF13456"/>
    </source>
</evidence>
<dbReference type="EMBL" id="JBBPBN010002327">
    <property type="protein sequence ID" value="KAK8476289.1"/>
    <property type="molecule type" value="Genomic_DNA"/>
</dbReference>
<gene>
    <name evidence="2" type="ORF">V6N11_031011</name>
</gene>
<dbReference type="InterPro" id="IPR002156">
    <property type="entry name" value="RNaseH_domain"/>
</dbReference>
<reference evidence="2 3" key="1">
    <citation type="journal article" date="2024" name="G3 (Bethesda)">
        <title>Genome assembly of Hibiscus sabdariffa L. provides insights into metabolisms of medicinal natural products.</title>
        <authorList>
            <person name="Kim T."/>
        </authorList>
    </citation>
    <scope>NUCLEOTIDE SEQUENCE [LARGE SCALE GENOMIC DNA]</scope>
    <source>
        <strain evidence="2">TK-2024</strain>
        <tissue evidence="2">Old leaves</tissue>
    </source>
</reference>
<dbReference type="Proteomes" id="UP001396334">
    <property type="component" value="Unassembled WGS sequence"/>
</dbReference>
<protein>
    <recommendedName>
        <fullName evidence="1">RNase H type-1 domain-containing protein</fullName>
    </recommendedName>
</protein>
<dbReference type="CDD" id="cd06222">
    <property type="entry name" value="RNase_H_like"/>
    <property type="match status" value="1"/>
</dbReference>
<name>A0ABR1Z976_9ROSI</name>
<feature type="domain" description="RNase H type-1" evidence="1">
    <location>
        <begin position="3"/>
        <end position="100"/>
    </location>
</feature>
<keyword evidence="3" id="KW-1185">Reference proteome</keyword>
<evidence type="ECO:0000313" key="3">
    <source>
        <dbReference type="Proteomes" id="UP001396334"/>
    </source>
</evidence>
<proteinExistence type="predicted"/>
<organism evidence="2 3">
    <name type="scientific">Hibiscus sabdariffa</name>
    <name type="common">roselle</name>
    <dbReference type="NCBI Taxonomy" id="183260"/>
    <lineage>
        <taxon>Eukaryota</taxon>
        <taxon>Viridiplantae</taxon>
        <taxon>Streptophyta</taxon>
        <taxon>Embryophyta</taxon>
        <taxon>Tracheophyta</taxon>
        <taxon>Spermatophyta</taxon>
        <taxon>Magnoliopsida</taxon>
        <taxon>eudicotyledons</taxon>
        <taxon>Gunneridae</taxon>
        <taxon>Pentapetalae</taxon>
        <taxon>rosids</taxon>
        <taxon>malvids</taxon>
        <taxon>Malvales</taxon>
        <taxon>Malvaceae</taxon>
        <taxon>Malvoideae</taxon>
        <taxon>Hibiscus</taxon>
    </lineage>
</organism>
<sequence length="102" mass="11525">MNGMGLIGGVFRDSLDNQVHGYSKTVGVVSPTELWGILIGLQVAHIIGIDRLLVQSENSTDICLVSDHLTNNSSMRLIRAINSFKDRDWSLEFKWLPREEIW</sequence>